<protein>
    <submittedName>
        <fullName evidence="2">Uncharacterized protein</fullName>
    </submittedName>
</protein>
<accession>A0A835UTE7</accession>
<dbReference type="AlphaFoldDB" id="A0A835UTE7"/>
<evidence type="ECO:0000313" key="3">
    <source>
        <dbReference type="Proteomes" id="UP000639772"/>
    </source>
</evidence>
<reference evidence="2 3" key="1">
    <citation type="journal article" date="2020" name="Nat. Food">
        <title>A phased Vanilla planifolia genome enables genetic improvement of flavour and production.</title>
        <authorList>
            <person name="Hasing T."/>
            <person name="Tang H."/>
            <person name="Brym M."/>
            <person name="Khazi F."/>
            <person name="Huang T."/>
            <person name="Chambers A.H."/>
        </authorList>
    </citation>
    <scope>NUCLEOTIDE SEQUENCE [LARGE SCALE GENOMIC DNA]</scope>
    <source>
        <tissue evidence="2">Leaf</tissue>
    </source>
</reference>
<sequence length="72" mass="7616">MVTGGRGGTKAEKLSGDGGTKIEATYDRLGVDFSEAAHAVASLKESEDCLLGYVSLVHDSRLLSISFSRQLL</sequence>
<dbReference type="EMBL" id="JADCNM010000008">
    <property type="protein sequence ID" value="KAG0471955.1"/>
    <property type="molecule type" value="Genomic_DNA"/>
</dbReference>
<proteinExistence type="predicted"/>
<evidence type="ECO:0000313" key="2">
    <source>
        <dbReference type="EMBL" id="KAG0471955.1"/>
    </source>
</evidence>
<comment type="caution">
    <text evidence="2">The sequence shown here is derived from an EMBL/GenBank/DDBJ whole genome shotgun (WGS) entry which is preliminary data.</text>
</comment>
<organism evidence="2 3">
    <name type="scientific">Vanilla planifolia</name>
    <name type="common">Vanilla</name>
    <dbReference type="NCBI Taxonomy" id="51239"/>
    <lineage>
        <taxon>Eukaryota</taxon>
        <taxon>Viridiplantae</taxon>
        <taxon>Streptophyta</taxon>
        <taxon>Embryophyta</taxon>
        <taxon>Tracheophyta</taxon>
        <taxon>Spermatophyta</taxon>
        <taxon>Magnoliopsida</taxon>
        <taxon>Liliopsida</taxon>
        <taxon>Asparagales</taxon>
        <taxon>Orchidaceae</taxon>
        <taxon>Vanilloideae</taxon>
        <taxon>Vanilleae</taxon>
        <taxon>Vanilla</taxon>
    </lineage>
</organism>
<dbReference type="Proteomes" id="UP000639772">
    <property type="component" value="Unassembled WGS sequence"/>
</dbReference>
<name>A0A835UTE7_VANPL</name>
<feature type="region of interest" description="Disordered" evidence="1">
    <location>
        <begin position="1"/>
        <end position="20"/>
    </location>
</feature>
<evidence type="ECO:0000256" key="1">
    <source>
        <dbReference type="SAM" id="MobiDB-lite"/>
    </source>
</evidence>
<gene>
    <name evidence="2" type="ORF">HPP92_016501</name>
</gene>